<comment type="caution">
    <text evidence="2">The sequence shown here is derived from an EMBL/GenBank/DDBJ whole genome shotgun (WGS) entry which is preliminary data.</text>
</comment>
<feature type="compositionally biased region" description="Low complexity" evidence="1">
    <location>
        <begin position="209"/>
        <end position="228"/>
    </location>
</feature>
<feature type="region of interest" description="Disordered" evidence="1">
    <location>
        <begin position="208"/>
        <end position="239"/>
    </location>
</feature>
<name>A0A8X7VNV5_BRACI</name>
<dbReference type="OrthoDB" id="1110742at2759"/>
<dbReference type="Proteomes" id="UP000886595">
    <property type="component" value="Unassembled WGS sequence"/>
</dbReference>
<evidence type="ECO:0000313" key="3">
    <source>
        <dbReference type="Proteomes" id="UP000886595"/>
    </source>
</evidence>
<proteinExistence type="predicted"/>
<protein>
    <submittedName>
        <fullName evidence="2">Uncharacterized protein</fullName>
    </submittedName>
</protein>
<organism evidence="2 3">
    <name type="scientific">Brassica carinata</name>
    <name type="common">Ethiopian mustard</name>
    <name type="synonym">Abyssinian cabbage</name>
    <dbReference type="NCBI Taxonomy" id="52824"/>
    <lineage>
        <taxon>Eukaryota</taxon>
        <taxon>Viridiplantae</taxon>
        <taxon>Streptophyta</taxon>
        <taxon>Embryophyta</taxon>
        <taxon>Tracheophyta</taxon>
        <taxon>Spermatophyta</taxon>
        <taxon>Magnoliopsida</taxon>
        <taxon>eudicotyledons</taxon>
        <taxon>Gunneridae</taxon>
        <taxon>Pentapetalae</taxon>
        <taxon>rosids</taxon>
        <taxon>malvids</taxon>
        <taxon>Brassicales</taxon>
        <taxon>Brassicaceae</taxon>
        <taxon>Brassiceae</taxon>
        <taxon>Brassica</taxon>
    </lineage>
</organism>
<gene>
    <name evidence="2" type="ORF">Bca52824_017689</name>
</gene>
<sequence>MFCQLQAQVQSVMLDANGDTMVDEEFQWTDDEDDVRVSNMVKLIEHRFPFTSKCFVGGSTKLDVIRMREEAKAELLNRKTVNPKSGTSGQAQDGLDMDLLASMVREKLKEEFQFLHGNISTIHESANAFTETILANISEVYVILQNSVGQIATLASEVRKLAATVPVAPVERANTRPSAVDAATQTIPDATTIIYDALNFANRTTNPAVGDGNNGTNANTGVSGVTNNSCHPGVPEEQLPSDLLKDLSLDPALLFPNPTFSLGLTQEAQVVPPNEANSSDDTDHEGGDEDFVGDTIEEAGPACRKSKRQKLPTKSLMGEYECDKGFINRARKAVSDAIYKGGNIDYSAKFAALLDKMKTPFDISTERGNIRSTDLDDVVQRSTQLSTKIAAEESSDLLSR</sequence>
<feature type="region of interest" description="Disordered" evidence="1">
    <location>
        <begin position="265"/>
        <end position="294"/>
    </location>
</feature>
<dbReference type="EMBL" id="JAAMPC010000004">
    <property type="protein sequence ID" value="KAG2314567.1"/>
    <property type="molecule type" value="Genomic_DNA"/>
</dbReference>
<feature type="compositionally biased region" description="Acidic residues" evidence="1">
    <location>
        <begin position="278"/>
        <end position="294"/>
    </location>
</feature>
<dbReference type="AlphaFoldDB" id="A0A8X7VNV5"/>
<keyword evidence="3" id="KW-1185">Reference proteome</keyword>
<reference evidence="2 3" key="1">
    <citation type="submission" date="2020-02" db="EMBL/GenBank/DDBJ databases">
        <authorList>
            <person name="Ma Q."/>
            <person name="Huang Y."/>
            <person name="Song X."/>
            <person name="Pei D."/>
        </authorList>
    </citation>
    <scope>NUCLEOTIDE SEQUENCE [LARGE SCALE GENOMIC DNA]</scope>
    <source>
        <strain evidence="2">Sxm20200214</strain>
        <tissue evidence="2">Leaf</tissue>
    </source>
</reference>
<evidence type="ECO:0000256" key="1">
    <source>
        <dbReference type="SAM" id="MobiDB-lite"/>
    </source>
</evidence>
<accession>A0A8X7VNV5</accession>
<evidence type="ECO:0000313" key="2">
    <source>
        <dbReference type="EMBL" id="KAG2314567.1"/>
    </source>
</evidence>